<accession>L9UDB5</accession>
<dbReference type="PANTHER" id="PTHR43130">
    <property type="entry name" value="ARAC-FAMILY TRANSCRIPTIONAL REGULATOR"/>
    <property type="match status" value="1"/>
</dbReference>
<dbReference type="CDD" id="cd03136">
    <property type="entry name" value="GATase1_AraC_ArgR_like"/>
    <property type="match status" value="1"/>
</dbReference>
<dbReference type="PROSITE" id="PS01124">
    <property type="entry name" value="HTH_ARAC_FAMILY_2"/>
    <property type="match status" value="1"/>
</dbReference>
<dbReference type="PANTHER" id="PTHR43130:SF3">
    <property type="entry name" value="HTH-TYPE TRANSCRIPTIONAL REGULATOR RV1931C"/>
    <property type="match status" value="1"/>
</dbReference>
<dbReference type="SUPFAM" id="SSF52317">
    <property type="entry name" value="Class I glutamine amidotransferase-like"/>
    <property type="match status" value="1"/>
</dbReference>
<evidence type="ECO:0000256" key="2">
    <source>
        <dbReference type="ARBA" id="ARBA00023163"/>
    </source>
</evidence>
<evidence type="ECO:0000259" key="3">
    <source>
        <dbReference type="PROSITE" id="PS01124"/>
    </source>
</evidence>
<dbReference type="GO" id="GO:0043565">
    <property type="term" value="F:sequence-specific DNA binding"/>
    <property type="evidence" value="ECO:0007669"/>
    <property type="project" value="InterPro"/>
</dbReference>
<dbReference type="InterPro" id="IPR009057">
    <property type="entry name" value="Homeodomain-like_sf"/>
</dbReference>
<dbReference type="Gene3D" id="3.40.50.880">
    <property type="match status" value="1"/>
</dbReference>
<dbReference type="InterPro" id="IPR029062">
    <property type="entry name" value="Class_I_gatase-like"/>
</dbReference>
<dbReference type="SMART" id="SM00342">
    <property type="entry name" value="HTH_ARAC"/>
    <property type="match status" value="1"/>
</dbReference>
<dbReference type="InterPro" id="IPR052158">
    <property type="entry name" value="INH-QAR"/>
</dbReference>
<proteinExistence type="predicted"/>
<evidence type="ECO:0000313" key="4">
    <source>
        <dbReference type="EMBL" id="ELY22697.1"/>
    </source>
</evidence>
<evidence type="ECO:0000313" key="5">
    <source>
        <dbReference type="Proteomes" id="UP000011651"/>
    </source>
</evidence>
<dbReference type="Gene3D" id="1.10.10.60">
    <property type="entry name" value="Homeodomain-like"/>
    <property type="match status" value="1"/>
</dbReference>
<sequence>MRFIMKDKFSSILKNKNMAYISSTDSLGKPKITKKVAFILLENFSMMAFTGAVDALVTTNLMQSTTMYEVLVVGSEAPATVSDLGIEVAADYSLDQFDATSLNIDVLIVCGGLRVLPKTTLLLRSKLRHADSKDMMLGGLWNGAYFLAEAGLLNGYQCAYHPDGRAMMAEQFWDVSVSSRSFIVDRNRISCAGASSSLSMMLEVVRTDCGNEVVSAVEEMLSCDKGLDSPDISTIGVDQNLTLPEKLKISLQLMKNNIEEPLSISEIANWVNISRRQLERMFGNYVNASPSRYYMELRLTRARQLLQQTNKPVAEVAVATGFVSISHFRSCFFQLFEVTPGQFRKSCQAGEHSM</sequence>
<reference evidence="4 5" key="1">
    <citation type="journal article" date="2013" name="Genome Announc.">
        <title>Draft Genome of the Marine Gammaproteobacterium Halomonas titanicae.</title>
        <authorList>
            <person name="Sanchez-Porro C."/>
            <person name="de la Haba R.R."/>
            <person name="Cruz-Hernandez N."/>
            <person name="Gonzalez J.M."/>
            <person name="Reyes-Guirao C."/>
            <person name="Navarro-Sampedro L."/>
            <person name="Carballo M."/>
            <person name="Ventosa A."/>
        </authorList>
    </citation>
    <scope>NUCLEOTIDE SEQUENCE [LARGE SCALE GENOMIC DNA]</scope>
    <source>
        <strain evidence="4 5">BH1</strain>
    </source>
</reference>
<keyword evidence="1" id="KW-0805">Transcription regulation</keyword>
<organism evidence="4 5">
    <name type="scientific">Vreelandella titanicae BH1</name>
    <dbReference type="NCBI Taxonomy" id="1204738"/>
    <lineage>
        <taxon>Bacteria</taxon>
        <taxon>Pseudomonadati</taxon>
        <taxon>Pseudomonadota</taxon>
        <taxon>Gammaproteobacteria</taxon>
        <taxon>Oceanospirillales</taxon>
        <taxon>Halomonadaceae</taxon>
        <taxon>Vreelandella</taxon>
    </lineage>
</organism>
<dbReference type="EMBL" id="AOPO01000001">
    <property type="protein sequence ID" value="ELY22697.1"/>
    <property type="molecule type" value="Genomic_DNA"/>
</dbReference>
<dbReference type="Pfam" id="PF01965">
    <property type="entry name" value="DJ-1_PfpI"/>
    <property type="match status" value="1"/>
</dbReference>
<dbReference type="PATRIC" id="fig|1204738.3.peg.513"/>
<dbReference type="AlphaFoldDB" id="L9UDB5"/>
<keyword evidence="2" id="KW-0804">Transcription</keyword>
<name>L9UDB5_9GAMM</name>
<dbReference type="Proteomes" id="UP000011651">
    <property type="component" value="Unassembled WGS sequence"/>
</dbReference>
<gene>
    <name evidence="4" type="ORF">HALTITAN_0335</name>
</gene>
<comment type="caution">
    <text evidence="4">The sequence shown here is derived from an EMBL/GenBank/DDBJ whole genome shotgun (WGS) entry which is preliminary data.</text>
</comment>
<dbReference type="GO" id="GO:0003700">
    <property type="term" value="F:DNA-binding transcription factor activity"/>
    <property type="evidence" value="ECO:0007669"/>
    <property type="project" value="InterPro"/>
</dbReference>
<dbReference type="Pfam" id="PF12833">
    <property type="entry name" value="HTH_18"/>
    <property type="match status" value="1"/>
</dbReference>
<protein>
    <submittedName>
        <fullName evidence="4">Helix-turn-helix, AraC type, DNA binding protein</fullName>
    </submittedName>
</protein>
<dbReference type="InterPro" id="IPR002818">
    <property type="entry name" value="DJ-1/PfpI"/>
</dbReference>
<feature type="domain" description="HTH araC/xylS-type" evidence="3">
    <location>
        <begin position="248"/>
        <end position="346"/>
    </location>
</feature>
<dbReference type="InterPro" id="IPR018060">
    <property type="entry name" value="HTH_AraC"/>
</dbReference>
<evidence type="ECO:0000256" key="1">
    <source>
        <dbReference type="ARBA" id="ARBA00023015"/>
    </source>
</evidence>
<dbReference type="SUPFAM" id="SSF46689">
    <property type="entry name" value="Homeodomain-like"/>
    <property type="match status" value="2"/>
</dbReference>